<reference evidence="1 2" key="1">
    <citation type="journal article" date="2021" name="Hortic Res">
        <title>High-quality reference genome and annotation aids understanding of berry development for evergreen blueberry (Vaccinium darrowii).</title>
        <authorList>
            <person name="Yu J."/>
            <person name="Hulse-Kemp A.M."/>
            <person name="Babiker E."/>
            <person name="Staton M."/>
        </authorList>
    </citation>
    <scope>NUCLEOTIDE SEQUENCE [LARGE SCALE GENOMIC DNA]</scope>
    <source>
        <strain evidence="2">cv. NJ 8807/NJ 8810</strain>
        <tissue evidence="1">Young leaf</tissue>
    </source>
</reference>
<dbReference type="EMBL" id="CM037159">
    <property type="protein sequence ID" value="KAH7866348.1"/>
    <property type="molecule type" value="Genomic_DNA"/>
</dbReference>
<accession>A0ACB7ZKY3</accession>
<organism evidence="1 2">
    <name type="scientific">Vaccinium darrowii</name>
    <dbReference type="NCBI Taxonomy" id="229202"/>
    <lineage>
        <taxon>Eukaryota</taxon>
        <taxon>Viridiplantae</taxon>
        <taxon>Streptophyta</taxon>
        <taxon>Embryophyta</taxon>
        <taxon>Tracheophyta</taxon>
        <taxon>Spermatophyta</taxon>
        <taxon>Magnoliopsida</taxon>
        <taxon>eudicotyledons</taxon>
        <taxon>Gunneridae</taxon>
        <taxon>Pentapetalae</taxon>
        <taxon>asterids</taxon>
        <taxon>Ericales</taxon>
        <taxon>Ericaceae</taxon>
        <taxon>Vaccinioideae</taxon>
        <taxon>Vaccinieae</taxon>
        <taxon>Vaccinium</taxon>
    </lineage>
</organism>
<evidence type="ECO:0000313" key="2">
    <source>
        <dbReference type="Proteomes" id="UP000828048"/>
    </source>
</evidence>
<evidence type="ECO:0000313" key="1">
    <source>
        <dbReference type="EMBL" id="KAH7866348.1"/>
    </source>
</evidence>
<dbReference type="Proteomes" id="UP000828048">
    <property type="component" value="Chromosome 9"/>
</dbReference>
<keyword evidence="2" id="KW-1185">Reference proteome</keyword>
<protein>
    <submittedName>
        <fullName evidence="1">Uncharacterized protein</fullName>
    </submittedName>
</protein>
<proteinExistence type="predicted"/>
<sequence>MSGKRIALLSNAEVMKKHCSEKMIQNHEKFLIESLPLDILIRILCGVDHGDLKRLFNVLKILREALVFSPSPRFSIYKASKGGLVSFFETLRTEVGSDIGITIVAPGVVESEITSAEFLAKAGIEGVPVESTEGCVKAIFKSICRGDRYLIEPAWMRMIHFWNLLCPEALKSFFSWVLINKPNYSTSNHNSGELKAD</sequence>
<gene>
    <name evidence="1" type="ORF">Vadar_019213</name>
</gene>
<comment type="caution">
    <text evidence="1">The sequence shown here is derived from an EMBL/GenBank/DDBJ whole genome shotgun (WGS) entry which is preliminary data.</text>
</comment>
<name>A0ACB7ZKY3_9ERIC</name>